<evidence type="ECO:0000313" key="3">
    <source>
        <dbReference type="Proteomes" id="UP000503088"/>
    </source>
</evidence>
<gene>
    <name evidence="2" type="ORF">GXN76_06425</name>
</gene>
<evidence type="ECO:0000256" key="1">
    <source>
        <dbReference type="SAM" id="Phobius"/>
    </source>
</evidence>
<name>A0A7D3XPS7_9BACL</name>
<keyword evidence="3" id="KW-1185">Reference proteome</keyword>
<keyword evidence="1" id="KW-0812">Transmembrane</keyword>
<dbReference type="KEGG" id="kpul:GXN76_06425"/>
<feature type="transmembrane region" description="Helical" evidence="1">
    <location>
        <begin position="106"/>
        <end position="127"/>
    </location>
</feature>
<keyword evidence="1" id="KW-0472">Membrane</keyword>
<feature type="transmembrane region" description="Helical" evidence="1">
    <location>
        <begin position="78"/>
        <end position="100"/>
    </location>
</feature>
<reference evidence="2 3" key="1">
    <citation type="submission" date="2020-01" db="EMBL/GenBank/DDBJ databases">
        <authorList>
            <person name="Gulvik C.A."/>
            <person name="Batra D.G."/>
        </authorList>
    </citation>
    <scope>NUCLEOTIDE SEQUENCE [LARGE SCALE GENOMIC DNA]</scope>
    <source>
        <strain evidence="2 3">W9323</strain>
    </source>
</reference>
<feature type="transmembrane region" description="Helical" evidence="1">
    <location>
        <begin position="52"/>
        <end position="71"/>
    </location>
</feature>
<dbReference type="AlphaFoldDB" id="A0A7D3XPS7"/>
<dbReference type="NCBIfam" id="TIGR04086">
    <property type="entry name" value="TIGR04086_membr"/>
    <property type="match status" value="1"/>
</dbReference>
<dbReference type="Proteomes" id="UP000503088">
    <property type="component" value="Chromosome"/>
</dbReference>
<dbReference type="InterPro" id="IPR023804">
    <property type="entry name" value="DUF3792_TM"/>
</dbReference>
<feature type="transmembrane region" description="Helical" evidence="1">
    <location>
        <begin position="18"/>
        <end position="40"/>
    </location>
</feature>
<evidence type="ECO:0000313" key="2">
    <source>
        <dbReference type="EMBL" id="QKG84147.1"/>
    </source>
</evidence>
<keyword evidence="1" id="KW-1133">Transmembrane helix</keyword>
<organism evidence="2 3">
    <name type="scientific">Kroppenstedtia pulmonis</name>
    <dbReference type="NCBI Taxonomy" id="1380685"/>
    <lineage>
        <taxon>Bacteria</taxon>
        <taxon>Bacillati</taxon>
        <taxon>Bacillota</taxon>
        <taxon>Bacilli</taxon>
        <taxon>Bacillales</taxon>
        <taxon>Thermoactinomycetaceae</taxon>
        <taxon>Kroppenstedtia</taxon>
    </lineage>
</organism>
<sequence length="132" mass="14062">MKQSTTEDKSYSLFSHPILLGLGVIVGSVLAGSVITTLLLRYTALSEVNLPYFTYGINGISILAGGWLAGAKSQKRGWLSGGLTGLFYVLLIFLIGFLAFDTSMRVQPLLFTVCVVSLSALGGILGINTKTR</sequence>
<proteinExistence type="predicted"/>
<dbReference type="RefSeq" id="WP_173221565.1">
    <property type="nucleotide sequence ID" value="NZ_CP048104.1"/>
</dbReference>
<accession>A0A7D3XPS7</accession>
<dbReference type="EMBL" id="CP048104">
    <property type="protein sequence ID" value="QKG84147.1"/>
    <property type="molecule type" value="Genomic_DNA"/>
</dbReference>
<dbReference type="Pfam" id="PF12670">
    <property type="entry name" value="DUF3792"/>
    <property type="match status" value="1"/>
</dbReference>
<protein>
    <submittedName>
        <fullName evidence="2">TIGR04086 family membrane protein</fullName>
    </submittedName>
</protein>